<dbReference type="Pfam" id="PF09587">
    <property type="entry name" value="PGA_cap"/>
    <property type="match status" value="1"/>
</dbReference>
<sequence>VAYFAEPSVSEAGRLLELARLVKRPGDIVIASVHWGSNWGYQVPRDQVRFAHALIDGGIDLVHGHSSHHPRPVEVYKGRLVLYGCGDLVNDYEGIAGYEEFRDDLRLVYLATVDPASGTLLDLRMAPVLSRKLRLELPGEEDVAWLRARMDQACRTFGTQVVQTGDGMLT</sequence>
<evidence type="ECO:0000313" key="4">
    <source>
        <dbReference type="Proteomes" id="UP001597083"/>
    </source>
</evidence>
<dbReference type="SUPFAM" id="SSF56300">
    <property type="entry name" value="Metallo-dependent phosphatases"/>
    <property type="match status" value="1"/>
</dbReference>
<gene>
    <name evidence="3" type="ORF">ACFQ07_04205</name>
</gene>
<feature type="domain" description="Capsule synthesis protein CapA" evidence="2">
    <location>
        <begin position="1"/>
        <end position="92"/>
    </location>
</feature>
<name>A0ABW3CAB6_9ACTN</name>
<comment type="similarity">
    <text evidence="1">Belongs to the CapA family.</text>
</comment>
<proteinExistence type="inferred from homology"/>
<dbReference type="InterPro" id="IPR052169">
    <property type="entry name" value="CW_Biosynth-Accessory"/>
</dbReference>
<dbReference type="EMBL" id="JBHTIR010000437">
    <property type="protein sequence ID" value="MFD0851405.1"/>
    <property type="molecule type" value="Genomic_DNA"/>
</dbReference>
<comment type="caution">
    <text evidence="3">The sequence shown here is derived from an EMBL/GenBank/DDBJ whole genome shotgun (WGS) entry which is preliminary data.</text>
</comment>
<evidence type="ECO:0000313" key="3">
    <source>
        <dbReference type="EMBL" id="MFD0851405.1"/>
    </source>
</evidence>
<dbReference type="PANTHER" id="PTHR33393:SF11">
    <property type="entry name" value="POLYGLUTAMINE SYNTHESIS ACCESSORY PROTEIN RV0574C-RELATED"/>
    <property type="match status" value="1"/>
</dbReference>
<protein>
    <submittedName>
        <fullName evidence="3">CapA family protein</fullName>
    </submittedName>
</protein>
<dbReference type="PANTHER" id="PTHR33393">
    <property type="entry name" value="POLYGLUTAMINE SYNTHESIS ACCESSORY PROTEIN RV0574C-RELATED"/>
    <property type="match status" value="1"/>
</dbReference>
<accession>A0ABW3CAB6</accession>
<feature type="non-terminal residue" evidence="3">
    <location>
        <position position="170"/>
    </location>
</feature>
<keyword evidence="4" id="KW-1185">Reference proteome</keyword>
<dbReference type="InterPro" id="IPR029052">
    <property type="entry name" value="Metallo-depent_PP-like"/>
</dbReference>
<feature type="non-terminal residue" evidence="3">
    <location>
        <position position="1"/>
    </location>
</feature>
<reference evidence="4" key="1">
    <citation type="journal article" date="2019" name="Int. J. Syst. Evol. Microbiol.">
        <title>The Global Catalogue of Microorganisms (GCM) 10K type strain sequencing project: providing services to taxonomists for standard genome sequencing and annotation.</title>
        <authorList>
            <consortium name="The Broad Institute Genomics Platform"/>
            <consortium name="The Broad Institute Genome Sequencing Center for Infectious Disease"/>
            <person name="Wu L."/>
            <person name="Ma J."/>
        </authorList>
    </citation>
    <scope>NUCLEOTIDE SEQUENCE [LARGE SCALE GENOMIC DNA]</scope>
    <source>
        <strain evidence="4">JCM 31696</strain>
    </source>
</reference>
<dbReference type="InterPro" id="IPR019079">
    <property type="entry name" value="Capsule_synth_CapA"/>
</dbReference>
<dbReference type="SMART" id="SM00854">
    <property type="entry name" value="PGA_cap"/>
    <property type="match status" value="1"/>
</dbReference>
<evidence type="ECO:0000259" key="2">
    <source>
        <dbReference type="SMART" id="SM00854"/>
    </source>
</evidence>
<evidence type="ECO:0000256" key="1">
    <source>
        <dbReference type="ARBA" id="ARBA00005662"/>
    </source>
</evidence>
<organism evidence="3 4">
    <name type="scientific">Actinomadura adrarensis</name>
    <dbReference type="NCBI Taxonomy" id="1819600"/>
    <lineage>
        <taxon>Bacteria</taxon>
        <taxon>Bacillati</taxon>
        <taxon>Actinomycetota</taxon>
        <taxon>Actinomycetes</taxon>
        <taxon>Streptosporangiales</taxon>
        <taxon>Thermomonosporaceae</taxon>
        <taxon>Actinomadura</taxon>
    </lineage>
</organism>
<dbReference type="Proteomes" id="UP001597083">
    <property type="component" value="Unassembled WGS sequence"/>
</dbReference>